<feature type="repeat" description="PPR" evidence="5">
    <location>
        <begin position="654"/>
        <end position="689"/>
    </location>
</feature>
<feature type="repeat" description="PPR" evidence="5">
    <location>
        <begin position="515"/>
        <end position="549"/>
    </location>
</feature>
<proteinExistence type="inferred from homology"/>
<dbReference type="OrthoDB" id="185373at2759"/>
<keyword evidence="9" id="KW-1185">Reference proteome</keyword>
<sequence>MSRRSLFRDVQCRSNFICQSCISAGRKPHQQPWTIRHNSSEATATQRLKSKIKTQGRRRVQPPVSSSSRPKPDTRISLPLGTTRDTENGDAANGDASAALLRDLLKKSDDHTVKFFEKNDKGRVTPLQGDKDFSESLSGFKDFRKDFKLDLGGDMRSLLAELKQDGTLNAIGINDVESVAQDIEANLGNLEDAEAVGEKLDAYIKKLEEQLEAQGEVMDDLQDLNLDEFDLDEDDPEMFLRQQYPKTKKQPRPIPQIPTDTWTYNQRRRVSRLNAILERVDKELRRREALMAKTVQSVWKSYNLSRQTLAKAWGHVPLDVWDLLWKIFSADEAINPNRFPYLSLLARDMSEAKIALNPSQQLISIEAMFVEGFEAKATENWKRCMSTLGDSGSDTFREYWELGVRMFCEAGDLVQAERAVNKLLERHLDPRILMPFIRSCAAQPSEEMREKAWDAYRRLRGMLGESMGLEDYDQVISFFLATNQTERALHAFVDMMTAGTIDLHGRTHLPSKIGNKFFFGKWLKRLIGAGDFDGAHSVFAFMRSKGIEPAPIQINGLIAAWLRSGGAEDLKKGEQVAWDMISARIEFVRARERLAGLTGPVQLVEVNTKQEVGPVPKATLETFCLLAENYRLRRLPKRMEELWAAFREAKISPDAFMLNQLMESHSQFGNIREARALYRSLVREGGVKPDSHTFMALWKMLGANRLNVVGADHVADEVALTRETFAETIRFSHVFDGGKLDGQLARKMLHTLRRLKDDLGIVVALRAFWRLFGYAPPEVLALEMAVGTTNLAWDTASARQKLRLAKRKIDAHVEERQKMLGQPSVTLDEMTPERRGEEMAAYLETLYLSNVPGGEAQLAGVAREMGVYDILVK</sequence>
<reference evidence="8 9" key="1">
    <citation type="journal article" date="2018" name="Mol. Ecol.">
        <title>The obligate alkalophilic soda-lake fungus Sodiomyces alkalinus has shifted to a protein diet.</title>
        <authorList>
            <person name="Grum-Grzhimaylo A.A."/>
            <person name="Falkoski D.L."/>
            <person name="van den Heuvel J."/>
            <person name="Valero-Jimenez C.A."/>
            <person name="Min B."/>
            <person name="Choi I.G."/>
            <person name="Lipzen A."/>
            <person name="Daum C.G."/>
            <person name="Aanen D.K."/>
            <person name="Tsang A."/>
            <person name="Henrissat B."/>
            <person name="Bilanenko E.N."/>
            <person name="de Vries R.P."/>
            <person name="van Kan J.A.L."/>
            <person name="Grigoriev I.V."/>
            <person name="Debets A.J.M."/>
        </authorList>
    </citation>
    <scope>NUCLEOTIDE SEQUENCE [LARGE SCALE GENOMIC DNA]</scope>
    <source>
        <strain evidence="8 9">F11</strain>
    </source>
</reference>
<evidence type="ECO:0000256" key="5">
    <source>
        <dbReference type="PROSITE-ProRule" id="PRU00708"/>
    </source>
</evidence>
<comment type="function">
    <text evidence="3">Regulates mitochondrial small subunit maturation by controlling 15S rRNA 5'-end processing. Localizes to the 5' precursor of the 15S rRNA in a position that is subsequently occupied by mS47 in the mature yeast mtSSU. Uses structure and sequence-specific RNA recognition, binding to a single-stranded region of the precursor and specifically recognizing bases -6 to -1. The exchange of Ccm1 for mS47 is coupled to the irreversible removal of precursor rRNA that is accompanied by conformational changes of the mitoribosomal proteins uS5m and mS26. These conformational changes signal completion of 5'-end rRNA processing through protection of the mature 5'-end of the 15S rRNA and stabilization of mS47. The removal of the 5' precursor together with the dissociation of Ccm1 may be catalyzed by the 5'-3' exoribonuclease Pet127. Involved in the specific removal of group I introns in mitochondrial encoded transcripts.</text>
</comment>
<dbReference type="Gene3D" id="1.25.40.10">
    <property type="entry name" value="Tetratricopeptide repeat domain"/>
    <property type="match status" value="2"/>
</dbReference>
<accession>A0A3N2PQN5</accession>
<evidence type="ECO:0000256" key="1">
    <source>
        <dbReference type="ARBA" id="ARBA00006192"/>
    </source>
</evidence>
<dbReference type="PROSITE" id="PS51375">
    <property type="entry name" value="PPR"/>
    <property type="match status" value="2"/>
</dbReference>
<evidence type="ECO:0000256" key="3">
    <source>
        <dbReference type="ARBA" id="ARBA00044493"/>
    </source>
</evidence>
<dbReference type="Proteomes" id="UP000272025">
    <property type="component" value="Unassembled WGS sequence"/>
</dbReference>
<comment type="subunit">
    <text evidence="4">Binds to mitochondrial small subunit 15S rRNA.</text>
</comment>
<evidence type="ECO:0000313" key="8">
    <source>
        <dbReference type="EMBL" id="ROT36788.1"/>
    </source>
</evidence>
<organism evidence="8 9">
    <name type="scientific">Sodiomyces alkalinus (strain CBS 110278 / VKM F-3762 / F11)</name>
    <name type="common">Alkaliphilic filamentous fungus</name>
    <dbReference type="NCBI Taxonomy" id="1314773"/>
    <lineage>
        <taxon>Eukaryota</taxon>
        <taxon>Fungi</taxon>
        <taxon>Dikarya</taxon>
        <taxon>Ascomycota</taxon>
        <taxon>Pezizomycotina</taxon>
        <taxon>Sordariomycetes</taxon>
        <taxon>Hypocreomycetidae</taxon>
        <taxon>Glomerellales</taxon>
        <taxon>Plectosphaerellaceae</taxon>
        <taxon>Sodiomyces</taxon>
    </lineage>
</organism>
<dbReference type="InterPro" id="IPR011990">
    <property type="entry name" value="TPR-like_helical_dom_sf"/>
</dbReference>
<dbReference type="GeneID" id="39577317"/>
<gene>
    <name evidence="8" type="ORF">SODALDRAFT_298371</name>
</gene>
<dbReference type="RefSeq" id="XP_028464594.1">
    <property type="nucleotide sequence ID" value="XM_028608839.1"/>
</dbReference>
<evidence type="ECO:0000256" key="7">
    <source>
        <dbReference type="SAM" id="MobiDB-lite"/>
    </source>
</evidence>
<evidence type="ECO:0000256" key="6">
    <source>
        <dbReference type="SAM" id="Coils"/>
    </source>
</evidence>
<name>A0A3N2PQN5_SODAK</name>
<keyword evidence="2" id="KW-0677">Repeat</keyword>
<feature type="coiled-coil region" evidence="6">
    <location>
        <begin position="173"/>
        <end position="224"/>
    </location>
</feature>
<keyword evidence="6" id="KW-0175">Coiled coil</keyword>
<evidence type="ECO:0000256" key="4">
    <source>
        <dbReference type="ARBA" id="ARBA00044511"/>
    </source>
</evidence>
<dbReference type="PANTHER" id="PTHR47447:SF25">
    <property type="entry name" value="SAP DOMAIN-CONTAINING PROTEIN"/>
    <property type="match status" value="1"/>
</dbReference>
<evidence type="ECO:0000256" key="2">
    <source>
        <dbReference type="ARBA" id="ARBA00022737"/>
    </source>
</evidence>
<feature type="region of interest" description="Disordered" evidence="7">
    <location>
        <begin position="39"/>
        <end position="93"/>
    </location>
</feature>
<dbReference type="InterPro" id="IPR002885">
    <property type="entry name" value="PPR_rpt"/>
</dbReference>
<evidence type="ECO:0008006" key="10">
    <source>
        <dbReference type="Google" id="ProtNLM"/>
    </source>
</evidence>
<protein>
    <recommendedName>
        <fullName evidence="10">Pentatricopeptide repeat protein</fullName>
    </recommendedName>
</protein>
<evidence type="ECO:0000313" key="9">
    <source>
        <dbReference type="Proteomes" id="UP000272025"/>
    </source>
</evidence>
<dbReference type="EMBL" id="ML119058">
    <property type="protein sequence ID" value="ROT36788.1"/>
    <property type="molecule type" value="Genomic_DNA"/>
</dbReference>
<comment type="similarity">
    <text evidence="1">Belongs to the CCM1 family.</text>
</comment>
<dbReference type="PANTHER" id="PTHR47447">
    <property type="entry name" value="OS03G0856100 PROTEIN"/>
    <property type="match status" value="1"/>
</dbReference>
<dbReference type="AlphaFoldDB" id="A0A3N2PQN5"/>
<feature type="compositionally biased region" description="Basic residues" evidence="7">
    <location>
        <begin position="48"/>
        <end position="60"/>
    </location>
</feature>